<dbReference type="Pfam" id="PF09815">
    <property type="entry name" value="XK-related"/>
    <property type="match status" value="1"/>
</dbReference>
<keyword evidence="6 7" id="KW-0472">Membrane</keyword>
<dbReference type="GO" id="GO:0043652">
    <property type="term" value="P:engulfment of apoptotic cell"/>
    <property type="evidence" value="ECO:0007669"/>
    <property type="project" value="TreeGrafter"/>
</dbReference>
<keyword evidence="9" id="KW-1185">Reference proteome</keyword>
<feature type="transmembrane region" description="Helical" evidence="7">
    <location>
        <begin position="270"/>
        <end position="291"/>
    </location>
</feature>
<feature type="transmembrane region" description="Helical" evidence="7">
    <location>
        <begin position="122"/>
        <end position="142"/>
    </location>
</feature>
<feature type="transmembrane region" description="Helical" evidence="7">
    <location>
        <begin position="303"/>
        <end position="321"/>
    </location>
</feature>
<dbReference type="PANTHER" id="PTHR16024">
    <property type="entry name" value="XK-RELATED PROTEIN"/>
    <property type="match status" value="1"/>
</dbReference>
<dbReference type="EMBL" id="KZ312452">
    <property type="protein sequence ID" value="KAG8240427.1"/>
    <property type="molecule type" value="Genomic_DNA"/>
</dbReference>
<evidence type="ECO:0000256" key="2">
    <source>
        <dbReference type="ARBA" id="ARBA00008789"/>
    </source>
</evidence>
<comment type="caution">
    <text evidence="8">The sequence shown here is derived from an EMBL/GenBank/DDBJ whole genome shotgun (WGS) entry which is preliminary data.</text>
</comment>
<feature type="transmembrane region" description="Helical" evidence="7">
    <location>
        <begin position="46"/>
        <end position="73"/>
    </location>
</feature>
<evidence type="ECO:0000256" key="6">
    <source>
        <dbReference type="ARBA" id="ARBA00023136"/>
    </source>
</evidence>
<evidence type="ECO:0000313" key="9">
    <source>
        <dbReference type="Proteomes" id="UP000792457"/>
    </source>
</evidence>
<feature type="transmembrane region" description="Helical" evidence="7">
    <location>
        <begin position="80"/>
        <end position="102"/>
    </location>
</feature>
<dbReference type="InterPro" id="IPR050895">
    <property type="entry name" value="XK-related_scramblase"/>
</dbReference>
<gene>
    <name evidence="8" type="ORF">J437_LFUL003141</name>
</gene>
<comment type="subcellular location">
    <subcellularLocation>
        <location evidence="1">Cell membrane</location>
        <topology evidence="1">Multi-pass membrane protein</topology>
    </subcellularLocation>
    <subcellularLocation>
        <location evidence="7">Membrane</location>
        <topology evidence="7">Multi-pass membrane protein</topology>
    </subcellularLocation>
</comment>
<feature type="transmembrane region" description="Helical" evidence="7">
    <location>
        <begin position="244"/>
        <end position="263"/>
    </location>
</feature>
<name>A0A8K0PBQ5_LADFU</name>
<protein>
    <recommendedName>
        <fullName evidence="7">XK-related protein</fullName>
    </recommendedName>
</protein>
<evidence type="ECO:0000256" key="4">
    <source>
        <dbReference type="ARBA" id="ARBA00022692"/>
    </source>
</evidence>
<dbReference type="AlphaFoldDB" id="A0A8K0PBQ5"/>
<reference evidence="8" key="2">
    <citation type="submission" date="2017-10" db="EMBL/GenBank/DDBJ databases">
        <title>Ladona fulva Genome sequencing and assembly.</title>
        <authorList>
            <person name="Murali S."/>
            <person name="Richards S."/>
            <person name="Bandaranaike D."/>
            <person name="Bellair M."/>
            <person name="Blankenburg K."/>
            <person name="Chao H."/>
            <person name="Dinh H."/>
            <person name="Doddapaneni H."/>
            <person name="Dugan-Rocha S."/>
            <person name="Elkadiri S."/>
            <person name="Gnanaolivu R."/>
            <person name="Hernandez B."/>
            <person name="Skinner E."/>
            <person name="Javaid M."/>
            <person name="Lee S."/>
            <person name="Li M."/>
            <person name="Ming W."/>
            <person name="Munidasa M."/>
            <person name="Muniz J."/>
            <person name="Nguyen L."/>
            <person name="Hughes D."/>
            <person name="Osuji N."/>
            <person name="Pu L.-L."/>
            <person name="Puazo M."/>
            <person name="Qu C."/>
            <person name="Quiroz J."/>
            <person name="Raj R."/>
            <person name="Weissenberger G."/>
            <person name="Xin Y."/>
            <person name="Zou X."/>
            <person name="Han Y."/>
            <person name="Worley K."/>
            <person name="Muzny D."/>
            <person name="Gibbs R."/>
        </authorList>
    </citation>
    <scope>NUCLEOTIDE SEQUENCE</scope>
    <source>
        <strain evidence="8">Sampled in the wild</strain>
    </source>
</reference>
<feature type="transmembrane region" description="Helical" evidence="7">
    <location>
        <begin position="361"/>
        <end position="384"/>
    </location>
</feature>
<dbReference type="GO" id="GO:0005886">
    <property type="term" value="C:plasma membrane"/>
    <property type="evidence" value="ECO:0007669"/>
    <property type="project" value="UniProtKB-SubCell"/>
</dbReference>
<evidence type="ECO:0000256" key="1">
    <source>
        <dbReference type="ARBA" id="ARBA00004651"/>
    </source>
</evidence>
<keyword evidence="3" id="KW-1003">Cell membrane</keyword>
<keyword evidence="4 7" id="KW-0812">Transmembrane</keyword>
<dbReference type="OrthoDB" id="6136301at2759"/>
<reference evidence="8" key="1">
    <citation type="submission" date="2013-04" db="EMBL/GenBank/DDBJ databases">
        <authorList>
            <person name="Qu J."/>
            <person name="Murali S.C."/>
            <person name="Bandaranaike D."/>
            <person name="Bellair M."/>
            <person name="Blankenburg K."/>
            <person name="Chao H."/>
            <person name="Dinh H."/>
            <person name="Doddapaneni H."/>
            <person name="Downs B."/>
            <person name="Dugan-Rocha S."/>
            <person name="Elkadiri S."/>
            <person name="Gnanaolivu R.D."/>
            <person name="Hernandez B."/>
            <person name="Javaid M."/>
            <person name="Jayaseelan J.C."/>
            <person name="Lee S."/>
            <person name="Li M."/>
            <person name="Ming W."/>
            <person name="Munidasa M."/>
            <person name="Muniz J."/>
            <person name="Nguyen L."/>
            <person name="Ongeri F."/>
            <person name="Osuji N."/>
            <person name="Pu L.-L."/>
            <person name="Puazo M."/>
            <person name="Qu C."/>
            <person name="Quiroz J."/>
            <person name="Raj R."/>
            <person name="Weissenberger G."/>
            <person name="Xin Y."/>
            <person name="Zou X."/>
            <person name="Han Y."/>
            <person name="Richards S."/>
            <person name="Worley K."/>
            <person name="Muzny D."/>
            <person name="Gibbs R."/>
        </authorList>
    </citation>
    <scope>NUCLEOTIDE SEQUENCE</scope>
    <source>
        <strain evidence="8">Sampled in the wild</strain>
    </source>
</reference>
<dbReference type="Proteomes" id="UP000792457">
    <property type="component" value="Unassembled WGS sequence"/>
</dbReference>
<dbReference type="PANTHER" id="PTHR16024:SF6">
    <property type="entry name" value="XK-RELATED PROTEIN"/>
    <property type="match status" value="1"/>
</dbReference>
<keyword evidence="5 7" id="KW-1133">Transmembrane helix</keyword>
<dbReference type="GO" id="GO:1902742">
    <property type="term" value="P:apoptotic process involved in development"/>
    <property type="evidence" value="ECO:0007669"/>
    <property type="project" value="TreeGrafter"/>
</dbReference>
<evidence type="ECO:0000313" key="8">
    <source>
        <dbReference type="EMBL" id="KAG8240427.1"/>
    </source>
</evidence>
<comment type="similarity">
    <text evidence="2 7">Belongs to the XK family.</text>
</comment>
<evidence type="ECO:0000256" key="3">
    <source>
        <dbReference type="ARBA" id="ARBA00022475"/>
    </source>
</evidence>
<dbReference type="InterPro" id="IPR018629">
    <property type="entry name" value="XK-rel"/>
</dbReference>
<sequence length="397" mass="46589">MPSVVLRELDDSTKENSVPTEQKHAQRLWDETDYIPSHYRVTKFDILWLIISIVSHICDVVFDLYLAVSYFYFGEKWISAWTFVFIFVPSLTTTVISGRWYLLDEKENEKKSPLRTLIMRCLALALQLAPTLRYVESLIYALKSRKYRKKGDMEKARHFCYLMFKEDADAALLRVFECYLESAPQLVLQLSLLMYTTKSVRTFHEWMRWGSVITSLVSMAWALASYHRSLRYPQENKDNITYKGMAMQFFWHLMIVVSRVISLSCLAYKFPYWIIAGALGHILFCYIYLSFKGPQGTCRNSCFWENALCLVLATTYIFTAIQAREGPTRWFYAVLYCTFFLENVSMVTVWFFFVSGEAPAWLMYVIPIASVVCFILGIIFLLLYHKYFHPKKLPVLN</sequence>
<dbReference type="GO" id="GO:0070782">
    <property type="term" value="P:phosphatidylserine exposure on apoptotic cell surface"/>
    <property type="evidence" value="ECO:0007669"/>
    <property type="project" value="TreeGrafter"/>
</dbReference>
<accession>A0A8K0PBQ5</accession>
<proteinExistence type="inferred from homology"/>
<feature type="transmembrane region" description="Helical" evidence="7">
    <location>
        <begin position="333"/>
        <end position="355"/>
    </location>
</feature>
<evidence type="ECO:0000256" key="5">
    <source>
        <dbReference type="ARBA" id="ARBA00022989"/>
    </source>
</evidence>
<organism evidence="8 9">
    <name type="scientific">Ladona fulva</name>
    <name type="common">Scarce chaser dragonfly</name>
    <name type="synonym">Libellula fulva</name>
    <dbReference type="NCBI Taxonomy" id="123851"/>
    <lineage>
        <taxon>Eukaryota</taxon>
        <taxon>Metazoa</taxon>
        <taxon>Ecdysozoa</taxon>
        <taxon>Arthropoda</taxon>
        <taxon>Hexapoda</taxon>
        <taxon>Insecta</taxon>
        <taxon>Pterygota</taxon>
        <taxon>Palaeoptera</taxon>
        <taxon>Odonata</taxon>
        <taxon>Epiprocta</taxon>
        <taxon>Anisoptera</taxon>
        <taxon>Libelluloidea</taxon>
        <taxon>Libellulidae</taxon>
        <taxon>Ladona</taxon>
    </lineage>
</organism>
<evidence type="ECO:0000256" key="7">
    <source>
        <dbReference type="RuleBase" id="RU910716"/>
    </source>
</evidence>